<sequence>MHGHPITLVIHLILKNLLYLFRPCLCNRIRHVLPRRTKAPQLKSYSHQHMGPVFAIWLRHIRLPGIAAKLFSVIE</sequence>
<evidence type="ECO:0000256" key="1">
    <source>
        <dbReference type="SAM" id="SignalP"/>
    </source>
</evidence>
<feature type="chain" id="PRO_5040129228" description="Secreted protein" evidence="1">
    <location>
        <begin position="27"/>
        <end position="75"/>
    </location>
</feature>
<comment type="caution">
    <text evidence="2">The sequence shown here is derived from an EMBL/GenBank/DDBJ whole genome shotgun (WGS) entry which is preliminary data.</text>
</comment>
<protein>
    <recommendedName>
        <fullName evidence="4">Secreted protein</fullName>
    </recommendedName>
</protein>
<proteinExistence type="predicted"/>
<dbReference type="GeneID" id="63853087"/>
<dbReference type="AlphaFoldDB" id="A0A9P4GRD0"/>
<dbReference type="Proteomes" id="UP000800039">
    <property type="component" value="Unassembled WGS sequence"/>
</dbReference>
<organism evidence="2 3">
    <name type="scientific">Cucurbitaria berberidis CBS 394.84</name>
    <dbReference type="NCBI Taxonomy" id="1168544"/>
    <lineage>
        <taxon>Eukaryota</taxon>
        <taxon>Fungi</taxon>
        <taxon>Dikarya</taxon>
        <taxon>Ascomycota</taxon>
        <taxon>Pezizomycotina</taxon>
        <taxon>Dothideomycetes</taxon>
        <taxon>Pleosporomycetidae</taxon>
        <taxon>Pleosporales</taxon>
        <taxon>Pleosporineae</taxon>
        <taxon>Cucurbitariaceae</taxon>
        <taxon>Cucurbitaria</taxon>
    </lineage>
</organism>
<reference evidence="2" key="1">
    <citation type="submission" date="2020-01" db="EMBL/GenBank/DDBJ databases">
        <authorList>
            <consortium name="DOE Joint Genome Institute"/>
            <person name="Haridas S."/>
            <person name="Albert R."/>
            <person name="Binder M."/>
            <person name="Bloem J."/>
            <person name="Labutti K."/>
            <person name="Salamov A."/>
            <person name="Andreopoulos B."/>
            <person name="Baker S.E."/>
            <person name="Barry K."/>
            <person name="Bills G."/>
            <person name="Bluhm B.H."/>
            <person name="Cannon C."/>
            <person name="Castanera R."/>
            <person name="Culley D.E."/>
            <person name="Daum C."/>
            <person name="Ezra D."/>
            <person name="Gonzalez J.B."/>
            <person name="Henrissat B."/>
            <person name="Kuo A."/>
            <person name="Liang C."/>
            <person name="Lipzen A."/>
            <person name="Lutzoni F."/>
            <person name="Magnuson J."/>
            <person name="Mondo S."/>
            <person name="Nolan M."/>
            <person name="Ohm R."/>
            <person name="Pangilinan J."/>
            <person name="Park H.-J."/>
            <person name="Ramirez L."/>
            <person name="Alfaro M."/>
            <person name="Sun H."/>
            <person name="Tritt A."/>
            <person name="Yoshinaga Y."/>
            <person name="Zwiers L.-H."/>
            <person name="Turgeon B.G."/>
            <person name="Goodwin S.B."/>
            <person name="Spatafora J.W."/>
            <person name="Crous P.W."/>
            <person name="Grigoriev I.V."/>
        </authorList>
    </citation>
    <scope>NUCLEOTIDE SEQUENCE</scope>
    <source>
        <strain evidence="2">CBS 394.84</strain>
    </source>
</reference>
<evidence type="ECO:0000313" key="3">
    <source>
        <dbReference type="Proteomes" id="UP000800039"/>
    </source>
</evidence>
<dbReference type="RefSeq" id="XP_040793751.1">
    <property type="nucleotide sequence ID" value="XM_040935836.1"/>
</dbReference>
<keyword evidence="1" id="KW-0732">Signal</keyword>
<dbReference type="EMBL" id="ML976614">
    <property type="protein sequence ID" value="KAF1851188.1"/>
    <property type="molecule type" value="Genomic_DNA"/>
</dbReference>
<gene>
    <name evidence="2" type="ORF">K460DRAFT_391523</name>
</gene>
<feature type="signal peptide" evidence="1">
    <location>
        <begin position="1"/>
        <end position="26"/>
    </location>
</feature>
<name>A0A9P4GRD0_9PLEO</name>
<evidence type="ECO:0000313" key="2">
    <source>
        <dbReference type="EMBL" id="KAF1851188.1"/>
    </source>
</evidence>
<keyword evidence="3" id="KW-1185">Reference proteome</keyword>
<evidence type="ECO:0008006" key="4">
    <source>
        <dbReference type="Google" id="ProtNLM"/>
    </source>
</evidence>
<accession>A0A9P4GRD0</accession>